<sequence length="308" mass="35444">MWYQTKGVRSSGLMGNEWESVELNSQLTNMNQPEFDPHLNYESLFDQCMRLLEEYHETPLDPLQLQQTYANVWLSLRGLKAKWQLEQRHASLALPTTSMNTTKSPLSQRDIYDLREKFQRFYSYLLRFSDAGSAQQMLIKDSMIIEWPTSVDSHDSDQSNDYGQPNPILVDRAPLLFISHSDKSTRVRRKYPTVQLRILALNQKTAPAAVQCRARIVRESVNRMEVEKYGKWQPAGKLIKVIKDGQKEHPNLSYEEDNEGLVANCGQLLTSPLQFDNSSTLVVQFSEIVRLLYCTAGAQIQYTSVTKT</sequence>
<keyword evidence="1" id="KW-1185">Reference proteome</keyword>
<dbReference type="Proteomes" id="UP000887566">
    <property type="component" value="Unplaced"/>
</dbReference>
<dbReference type="AlphaFoldDB" id="A0A914XMJ4"/>
<evidence type="ECO:0000313" key="1">
    <source>
        <dbReference type="Proteomes" id="UP000887566"/>
    </source>
</evidence>
<dbReference type="WBParaSite" id="PSAMB.scaffold8864size5683.g31851.t1">
    <property type="protein sequence ID" value="PSAMB.scaffold8864size5683.g31851.t1"/>
    <property type="gene ID" value="PSAMB.scaffold8864size5683.g31851"/>
</dbReference>
<accession>A0A914XMJ4</accession>
<name>A0A914XMJ4_9BILA</name>
<reference evidence="2" key="1">
    <citation type="submission" date="2022-11" db="UniProtKB">
        <authorList>
            <consortium name="WormBaseParasite"/>
        </authorList>
    </citation>
    <scope>IDENTIFICATION</scope>
</reference>
<organism evidence="1 2">
    <name type="scientific">Plectus sambesii</name>
    <dbReference type="NCBI Taxonomy" id="2011161"/>
    <lineage>
        <taxon>Eukaryota</taxon>
        <taxon>Metazoa</taxon>
        <taxon>Ecdysozoa</taxon>
        <taxon>Nematoda</taxon>
        <taxon>Chromadorea</taxon>
        <taxon>Plectida</taxon>
        <taxon>Plectina</taxon>
        <taxon>Plectoidea</taxon>
        <taxon>Plectidae</taxon>
        <taxon>Plectus</taxon>
    </lineage>
</organism>
<protein>
    <submittedName>
        <fullName evidence="2">Uncharacterized protein</fullName>
    </submittedName>
</protein>
<evidence type="ECO:0000313" key="2">
    <source>
        <dbReference type="WBParaSite" id="PSAMB.scaffold8864size5683.g31851.t1"/>
    </source>
</evidence>
<proteinExistence type="predicted"/>